<protein>
    <recommendedName>
        <fullName evidence="4">Secreted protein</fullName>
    </recommendedName>
</protein>
<gene>
    <name evidence="2" type="ORF">GCM10023220_12660</name>
</gene>
<dbReference type="PROSITE" id="PS51318">
    <property type="entry name" value="TAT"/>
    <property type="match status" value="1"/>
</dbReference>
<keyword evidence="3" id="KW-1185">Reference proteome</keyword>
<evidence type="ECO:0000313" key="3">
    <source>
        <dbReference type="Proteomes" id="UP001501265"/>
    </source>
</evidence>
<evidence type="ECO:0000256" key="1">
    <source>
        <dbReference type="SAM" id="SignalP"/>
    </source>
</evidence>
<organism evidence="2 3">
    <name type="scientific">Streptomyces ziwulingensis</name>
    <dbReference type="NCBI Taxonomy" id="1045501"/>
    <lineage>
        <taxon>Bacteria</taxon>
        <taxon>Bacillati</taxon>
        <taxon>Actinomycetota</taxon>
        <taxon>Actinomycetes</taxon>
        <taxon>Kitasatosporales</taxon>
        <taxon>Streptomycetaceae</taxon>
        <taxon>Streptomyces</taxon>
    </lineage>
</organism>
<dbReference type="InterPro" id="IPR006311">
    <property type="entry name" value="TAT_signal"/>
</dbReference>
<feature type="signal peptide" evidence="1">
    <location>
        <begin position="1"/>
        <end position="27"/>
    </location>
</feature>
<dbReference type="RefSeq" id="WP_345617905.1">
    <property type="nucleotide sequence ID" value="NZ_BAABIG010000013.1"/>
</dbReference>
<evidence type="ECO:0008006" key="4">
    <source>
        <dbReference type="Google" id="ProtNLM"/>
    </source>
</evidence>
<proteinExistence type="predicted"/>
<accession>A0ABP9B1L8</accession>
<dbReference type="Proteomes" id="UP001501265">
    <property type="component" value="Unassembled WGS sequence"/>
</dbReference>
<comment type="caution">
    <text evidence="2">The sequence shown here is derived from an EMBL/GenBank/DDBJ whole genome shotgun (WGS) entry which is preliminary data.</text>
</comment>
<keyword evidence="1" id="KW-0732">Signal</keyword>
<name>A0ABP9B1L8_9ACTN</name>
<evidence type="ECO:0000313" key="2">
    <source>
        <dbReference type="EMBL" id="GAA4789367.1"/>
    </source>
</evidence>
<sequence length="95" mass="9673">MISTRRFVAAVGLAAGVTGLAALPASAADVGAMKAAGLSPLRMVDSLAAGEIPAEHRDQILRPSTQLGKLNDLNQLRQLTGLVSPVFGAIPAVQT</sequence>
<dbReference type="EMBL" id="BAABIG010000013">
    <property type="protein sequence ID" value="GAA4789367.1"/>
    <property type="molecule type" value="Genomic_DNA"/>
</dbReference>
<reference evidence="3" key="1">
    <citation type="journal article" date="2019" name="Int. J. Syst. Evol. Microbiol.">
        <title>The Global Catalogue of Microorganisms (GCM) 10K type strain sequencing project: providing services to taxonomists for standard genome sequencing and annotation.</title>
        <authorList>
            <consortium name="The Broad Institute Genomics Platform"/>
            <consortium name="The Broad Institute Genome Sequencing Center for Infectious Disease"/>
            <person name="Wu L."/>
            <person name="Ma J."/>
        </authorList>
    </citation>
    <scope>NUCLEOTIDE SEQUENCE [LARGE SCALE GENOMIC DNA]</scope>
    <source>
        <strain evidence="3">JCM 18081</strain>
    </source>
</reference>
<feature type="chain" id="PRO_5046061149" description="Secreted protein" evidence="1">
    <location>
        <begin position="28"/>
        <end position="95"/>
    </location>
</feature>